<proteinExistence type="inferred from homology"/>
<dbReference type="EMBL" id="CP019312">
    <property type="protein sequence ID" value="APX13134.1"/>
    <property type="molecule type" value="Genomic_DNA"/>
</dbReference>
<evidence type="ECO:0000313" key="12">
    <source>
        <dbReference type="Proteomes" id="UP000186336"/>
    </source>
</evidence>
<evidence type="ECO:0000256" key="5">
    <source>
        <dbReference type="ARBA" id="ARBA00022723"/>
    </source>
</evidence>
<evidence type="ECO:0000256" key="1">
    <source>
        <dbReference type="ARBA" id="ARBA00001946"/>
    </source>
</evidence>
<dbReference type="SUPFAM" id="SSF81891">
    <property type="entry name" value="Poly A polymerase C-terminal region-like"/>
    <property type="match status" value="1"/>
</dbReference>
<dbReference type="PANTHER" id="PTHR46173">
    <property type="entry name" value="CCA TRNA NUCLEOTIDYLTRANSFERASE 1, MITOCHONDRIAL"/>
    <property type="match status" value="1"/>
</dbReference>
<evidence type="ECO:0000256" key="2">
    <source>
        <dbReference type="ARBA" id="ARBA00022679"/>
    </source>
</evidence>
<dbReference type="InterPro" id="IPR002646">
    <property type="entry name" value="PolA_pol_head_dom"/>
</dbReference>
<keyword evidence="8" id="KW-0694">RNA-binding</keyword>
<dbReference type="PANTHER" id="PTHR46173:SF1">
    <property type="entry name" value="CCA TRNA NUCLEOTIDYLTRANSFERASE 1, MITOCHONDRIAL"/>
    <property type="match status" value="1"/>
</dbReference>
<keyword evidence="7" id="KW-0460">Magnesium</keyword>
<dbReference type="GO" id="GO:0016779">
    <property type="term" value="F:nucleotidyltransferase activity"/>
    <property type="evidence" value="ECO:0007669"/>
    <property type="project" value="UniProtKB-KW"/>
</dbReference>
<dbReference type="SUPFAM" id="SSF81301">
    <property type="entry name" value="Nucleotidyltransferase"/>
    <property type="match status" value="1"/>
</dbReference>
<dbReference type="STRING" id="299262.BWR18_16675"/>
<dbReference type="GO" id="GO:0008033">
    <property type="term" value="P:tRNA processing"/>
    <property type="evidence" value="ECO:0007669"/>
    <property type="project" value="UniProtKB-KW"/>
</dbReference>
<dbReference type="RefSeq" id="WP_076629569.1">
    <property type="nucleotide sequence ID" value="NZ_CP019312.1"/>
</dbReference>
<keyword evidence="5" id="KW-0479">Metal-binding</keyword>
<dbReference type="Gene3D" id="3.30.460.10">
    <property type="entry name" value="Beta Polymerase, domain 2"/>
    <property type="match status" value="1"/>
</dbReference>
<gene>
    <name evidence="11" type="ORF">BWR18_16675</name>
</gene>
<dbReference type="AlphaFoldDB" id="A0A1P8MYJ1"/>
<dbReference type="GO" id="GO:0046872">
    <property type="term" value="F:metal ion binding"/>
    <property type="evidence" value="ECO:0007669"/>
    <property type="project" value="UniProtKB-KW"/>
</dbReference>
<keyword evidence="4" id="KW-0548">Nucleotidyltransferase</keyword>
<feature type="domain" description="Poly A polymerase head" evidence="9">
    <location>
        <begin position="37"/>
        <end position="156"/>
    </location>
</feature>
<evidence type="ECO:0000259" key="10">
    <source>
        <dbReference type="Pfam" id="PF12627"/>
    </source>
</evidence>
<dbReference type="InterPro" id="IPR050264">
    <property type="entry name" value="Bact_CCA-adding_enz_type3_sf"/>
</dbReference>
<reference evidence="11 12" key="1">
    <citation type="submission" date="2017-01" db="EMBL/GenBank/DDBJ databases">
        <title>Complete genome of Tateyamaria omphalii DOK1-4 isolated from seawater in Dokdo.</title>
        <authorList>
            <person name="Kim J.H."/>
            <person name="Chi W.-J."/>
        </authorList>
    </citation>
    <scope>NUCLEOTIDE SEQUENCE [LARGE SCALE GENOMIC DNA]</scope>
    <source>
        <strain evidence="11 12">DOK1-4</strain>
    </source>
</reference>
<dbReference type="KEGG" id="tom:BWR18_16675"/>
<dbReference type="OrthoDB" id="9805698at2"/>
<keyword evidence="6" id="KW-0547">Nucleotide-binding</keyword>
<dbReference type="GO" id="GO:0000166">
    <property type="term" value="F:nucleotide binding"/>
    <property type="evidence" value="ECO:0007669"/>
    <property type="project" value="UniProtKB-KW"/>
</dbReference>
<evidence type="ECO:0000256" key="3">
    <source>
        <dbReference type="ARBA" id="ARBA00022694"/>
    </source>
</evidence>
<dbReference type="Pfam" id="PF01743">
    <property type="entry name" value="PolyA_pol"/>
    <property type="match status" value="1"/>
</dbReference>
<evidence type="ECO:0000256" key="6">
    <source>
        <dbReference type="ARBA" id="ARBA00022741"/>
    </source>
</evidence>
<evidence type="ECO:0000313" key="11">
    <source>
        <dbReference type="EMBL" id="APX13134.1"/>
    </source>
</evidence>
<keyword evidence="12" id="KW-1185">Reference proteome</keyword>
<dbReference type="Proteomes" id="UP000186336">
    <property type="component" value="Chromosome"/>
</dbReference>
<protein>
    <submittedName>
        <fullName evidence="11">CCA tRNA nucleotidyltransferase</fullName>
    </submittedName>
</protein>
<dbReference type="Pfam" id="PF12627">
    <property type="entry name" value="PolyA_pol_RNAbd"/>
    <property type="match status" value="1"/>
</dbReference>
<dbReference type="CDD" id="cd05398">
    <property type="entry name" value="NT_ClassII-CCAase"/>
    <property type="match status" value="1"/>
</dbReference>
<comment type="cofactor">
    <cofactor evidence="1">
        <name>Mg(2+)</name>
        <dbReference type="ChEBI" id="CHEBI:18420"/>
    </cofactor>
</comment>
<feature type="domain" description="tRNA nucleotidyltransferase/poly(A) polymerase RNA and SrmB- binding" evidence="10">
    <location>
        <begin position="193"/>
        <end position="247"/>
    </location>
</feature>
<keyword evidence="3" id="KW-0819">tRNA processing</keyword>
<dbReference type="InterPro" id="IPR043519">
    <property type="entry name" value="NT_sf"/>
</dbReference>
<organism evidence="11 12">
    <name type="scientific">Tateyamaria omphalii</name>
    <dbReference type="NCBI Taxonomy" id="299262"/>
    <lineage>
        <taxon>Bacteria</taxon>
        <taxon>Pseudomonadati</taxon>
        <taxon>Pseudomonadota</taxon>
        <taxon>Alphaproteobacteria</taxon>
        <taxon>Rhodobacterales</taxon>
        <taxon>Roseobacteraceae</taxon>
        <taxon>Tateyamaria</taxon>
    </lineage>
</organism>
<accession>A0A1P8MYJ1</accession>
<evidence type="ECO:0000256" key="8">
    <source>
        <dbReference type="RuleBase" id="RU003953"/>
    </source>
</evidence>
<dbReference type="GO" id="GO:0000049">
    <property type="term" value="F:tRNA binding"/>
    <property type="evidence" value="ECO:0007669"/>
    <property type="project" value="TreeGrafter"/>
</dbReference>
<sequence length="390" mass="41896">MDRPASPRLDPKTAFLTDPAAQNLCAVFAEAGFRALFVGGCVRNAIMSVPISDIDIATDATPDQIIQLCTNAGFRCIPTGIEHGTVTVVAKDHPFEVTTFRKDVETDGRRAVVAFASDVADDARRRDFTMNALYADAEGVITDPVGGLKDAYARCVRFIDDAGQRIREDYLRTLRYFRFSAQYADPTGGWDAEALAGISENLDGLETLSAERVGSEFMKLLSAPDPSPAIAVMHQTGVLARLLPGADPTFLGPLVHLEHLASAEADPLTRLAALGGDAVEDRLRLSRRDRRHLESVRTLSMSSDTAKAIGHLGGEEAGRGAVLLKAAYAGTPIDDVVMRQVDDGAKAVFPISAKDLPHRSGAALGTELKRLKQLWLASDLTKSKDVLLAS</sequence>
<name>A0A1P8MYJ1_9RHOB</name>
<evidence type="ECO:0000256" key="4">
    <source>
        <dbReference type="ARBA" id="ARBA00022695"/>
    </source>
</evidence>
<keyword evidence="2 8" id="KW-0808">Transferase</keyword>
<evidence type="ECO:0000256" key="7">
    <source>
        <dbReference type="ARBA" id="ARBA00022842"/>
    </source>
</evidence>
<dbReference type="Gene3D" id="1.10.3090.10">
    <property type="entry name" value="cca-adding enzyme, domain 2"/>
    <property type="match status" value="1"/>
</dbReference>
<dbReference type="InterPro" id="IPR032828">
    <property type="entry name" value="PolyA_RNA-bd"/>
</dbReference>
<evidence type="ECO:0000259" key="9">
    <source>
        <dbReference type="Pfam" id="PF01743"/>
    </source>
</evidence>
<comment type="similarity">
    <text evidence="8">Belongs to the tRNA nucleotidyltransferase/poly(A) polymerase family.</text>
</comment>